<dbReference type="PROSITE" id="PS50835">
    <property type="entry name" value="IG_LIKE"/>
    <property type="match status" value="2"/>
</dbReference>
<keyword evidence="8" id="KW-0675">Receptor</keyword>
<gene>
    <name evidence="12" type="ORF">FQA47_015336</name>
</gene>
<dbReference type="GO" id="GO:0042130">
    <property type="term" value="P:negative regulation of T cell proliferation"/>
    <property type="evidence" value="ECO:0007669"/>
    <property type="project" value="TreeGrafter"/>
</dbReference>
<dbReference type="Gene3D" id="2.60.40.10">
    <property type="entry name" value="Immunoglobulins"/>
    <property type="match status" value="2"/>
</dbReference>
<keyword evidence="5" id="KW-1133">Transmembrane helix</keyword>
<evidence type="ECO:0000256" key="3">
    <source>
        <dbReference type="ARBA" id="ARBA00022692"/>
    </source>
</evidence>
<keyword evidence="6" id="KW-0472">Membrane</keyword>
<keyword evidence="4" id="KW-0732">Signal</keyword>
<keyword evidence="3" id="KW-0812">Transmembrane</keyword>
<sequence>MGILKRNFGCGAIFCFIFTVGVVVSKLELLTSPSVEAKCGDNLTLKCEVNSIDQTDLTITKFEWMHKTSCEDISLAKTGHGLYCQIQNKTALFGTLINIMPEDEGEYICKMHSNHGIKNEKTNVKVNCCFGSSKITGNGSHLTCQFKGVYPSASVLWFQNNTITANSTIQKTEGGLYDYSSSISLDEGNRDQPYSCVLSRSSPCPDVKLQGNRGAIKLQRNTFVIEMTMMMMTFMW</sequence>
<dbReference type="InterPro" id="IPR003599">
    <property type="entry name" value="Ig_sub"/>
</dbReference>
<evidence type="ECO:0000256" key="10">
    <source>
        <dbReference type="ARBA" id="ARBA00023319"/>
    </source>
</evidence>
<dbReference type="GO" id="GO:0009897">
    <property type="term" value="C:external side of plasma membrane"/>
    <property type="evidence" value="ECO:0007669"/>
    <property type="project" value="TreeGrafter"/>
</dbReference>
<evidence type="ECO:0000256" key="5">
    <source>
        <dbReference type="ARBA" id="ARBA00022989"/>
    </source>
</evidence>
<evidence type="ECO:0000313" key="12">
    <source>
        <dbReference type="EMBL" id="KAF6723471.1"/>
    </source>
</evidence>
<dbReference type="EMBL" id="WKFB01000425">
    <property type="protein sequence ID" value="KAF6723471.1"/>
    <property type="molecule type" value="Genomic_DNA"/>
</dbReference>
<dbReference type="Proteomes" id="UP000646548">
    <property type="component" value="Unassembled WGS sequence"/>
</dbReference>
<evidence type="ECO:0000256" key="2">
    <source>
        <dbReference type="ARBA" id="ARBA00022475"/>
    </source>
</evidence>
<organism evidence="12 13">
    <name type="scientific">Oryzias melastigma</name>
    <name type="common">Marine medaka</name>
    <dbReference type="NCBI Taxonomy" id="30732"/>
    <lineage>
        <taxon>Eukaryota</taxon>
        <taxon>Metazoa</taxon>
        <taxon>Chordata</taxon>
        <taxon>Craniata</taxon>
        <taxon>Vertebrata</taxon>
        <taxon>Euteleostomi</taxon>
        <taxon>Actinopterygii</taxon>
        <taxon>Neopterygii</taxon>
        <taxon>Teleostei</taxon>
        <taxon>Neoteleostei</taxon>
        <taxon>Acanthomorphata</taxon>
        <taxon>Ovalentaria</taxon>
        <taxon>Atherinomorphae</taxon>
        <taxon>Beloniformes</taxon>
        <taxon>Adrianichthyidae</taxon>
        <taxon>Oryziinae</taxon>
        <taxon>Oryzias</taxon>
    </lineage>
</organism>
<keyword evidence="7" id="KW-1015">Disulfide bond</keyword>
<proteinExistence type="predicted"/>
<dbReference type="InterPro" id="IPR051713">
    <property type="entry name" value="T-cell_Activation_Regulation"/>
</dbReference>
<dbReference type="GO" id="GO:0071222">
    <property type="term" value="P:cellular response to lipopolysaccharide"/>
    <property type="evidence" value="ECO:0007669"/>
    <property type="project" value="TreeGrafter"/>
</dbReference>
<evidence type="ECO:0000256" key="9">
    <source>
        <dbReference type="ARBA" id="ARBA00023180"/>
    </source>
</evidence>
<dbReference type="GO" id="GO:0031295">
    <property type="term" value="P:T cell costimulation"/>
    <property type="evidence" value="ECO:0007669"/>
    <property type="project" value="TreeGrafter"/>
</dbReference>
<dbReference type="GO" id="GO:0042102">
    <property type="term" value="P:positive regulation of T cell proliferation"/>
    <property type="evidence" value="ECO:0007669"/>
    <property type="project" value="TreeGrafter"/>
</dbReference>
<dbReference type="PANTHER" id="PTHR25466:SF9">
    <property type="entry name" value="FIBRONECTIN TYPE-III DOMAIN-CONTAINING PROTEIN"/>
    <property type="match status" value="1"/>
</dbReference>
<evidence type="ECO:0000256" key="8">
    <source>
        <dbReference type="ARBA" id="ARBA00023170"/>
    </source>
</evidence>
<dbReference type="SMART" id="SM00409">
    <property type="entry name" value="IG"/>
    <property type="match status" value="1"/>
</dbReference>
<dbReference type="GO" id="GO:0006955">
    <property type="term" value="P:immune response"/>
    <property type="evidence" value="ECO:0007669"/>
    <property type="project" value="TreeGrafter"/>
</dbReference>
<protein>
    <recommendedName>
        <fullName evidence="11">Ig-like domain-containing protein</fullName>
    </recommendedName>
</protein>
<evidence type="ECO:0000259" key="11">
    <source>
        <dbReference type="PROSITE" id="PS50835"/>
    </source>
</evidence>
<keyword evidence="9" id="KW-0325">Glycoprotein</keyword>
<dbReference type="SUPFAM" id="SSF48726">
    <property type="entry name" value="Immunoglobulin"/>
    <property type="match status" value="2"/>
</dbReference>
<reference evidence="12" key="1">
    <citation type="journal article" name="BMC Genomics">
        <title>Long-read sequencing and de novo genome assembly of marine medaka (Oryzias melastigma).</title>
        <authorList>
            <person name="Liang P."/>
            <person name="Saqib H.S.A."/>
            <person name="Ni X."/>
            <person name="Shen Y."/>
        </authorList>
    </citation>
    <scope>NUCLEOTIDE SEQUENCE</scope>
    <source>
        <strain evidence="12">Bigg-433</strain>
    </source>
</reference>
<dbReference type="GO" id="GO:0007166">
    <property type="term" value="P:cell surface receptor signaling pathway"/>
    <property type="evidence" value="ECO:0007669"/>
    <property type="project" value="TreeGrafter"/>
</dbReference>
<dbReference type="InterPro" id="IPR036179">
    <property type="entry name" value="Ig-like_dom_sf"/>
</dbReference>
<dbReference type="InterPro" id="IPR013783">
    <property type="entry name" value="Ig-like_fold"/>
</dbReference>
<comment type="subcellular location">
    <subcellularLocation>
        <location evidence="1">Cell membrane</location>
        <topology evidence="1">Single-pass type I membrane protein</topology>
    </subcellularLocation>
</comment>
<evidence type="ECO:0000313" key="13">
    <source>
        <dbReference type="Proteomes" id="UP000646548"/>
    </source>
</evidence>
<feature type="domain" description="Ig-like" evidence="11">
    <location>
        <begin position="25"/>
        <end position="125"/>
    </location>
</feature>
<accession>A0A834F6L6</accession>
<evidence type="ECO:0000256" key="1">
    <source>
        <dbReference type="ARBA" id="ARBA00004251"/>
    </source>
</evidence>
<dbReference type="PANTHER" id="PTHR25466">
    <property type="entry name" value="T-LYMPHOCYTE ACTIVATION ANTIGEN"/>
    <property type="match status" value="1"/>
</dbReference>
<name>A0A834F6L6_ORYME</name>
<keyword evidence="2" id="KW-1003">Cell membrane</keyword>
<comment type="caution">
    <text evidence="12">The sequence shown here is derived from an EMBL/GenBank/DDBJ whole genome shotgun (WGS) entry which is preliminary data.</text>
</comment>
<evidence type="ECO:0000256" key="6">
    <source>
        <dbReference type="ARBA" id="ARBA00023136"/>
    </source>
</evidence>
<dbReference type="InterPro" id="IPR007110">
    <property type="entry name" value="Ig-like_dom"/>
</dbReference>
<feature type="domain" description="Ig-like" evidence="11">
    <location>
        <begin position="137"/>
        <end position="202"/>
    </location>
</feature>
<evidence type="ECO:0000256" key="7">
    <source>
        <dbReference type="ARBA" id="ARBA00023157"/>
    </source>
</evidence>
<dbReference type="AlphaFoldDB" id="A0A834F6L6"/>
<evidence type="ECO:0000256" key="4">
    <source>
        <dbReference type="ARBA" id="ARBA00022729"/>
    </source>
</evidence>
<keyword evidence="10" id="KW-0393">Immunoglobulin domain</keyword>